<keyword evidence="3" id="KW-1185">Reference proteome</keyword>
<name>A0A0H4X336_9BACT</name>
<feature type="region of interest" description="Disordered" evidence="1">
    <location>
        <begin position="1"/>
        <end position="47"/>
    </location>
</feature>
<dbReference type="STRING" id="1297742.A176_006486"/>
<accession>A0A0H4X336</accession>
<dbReference type="AlphaFoldDB" id="A0A0H4X336"/>
<dbReference type="KEGG" id="mym:A176_006486"/>
<evidence type="ECO:0000313" key="3">
    <source>
        <dbReference type="Proteomes" id="UP000009026"/>
    </source>
</evidence>
<dbReference type="EMBL" id="CP012109">
    <property type="protein sequence ID" value="AKQ69574.1"/>
    <property type="molecule type" value="Genomic_DNA"/>
</dbReference>
<feature type="compositionally biased region" description="Pro residues" evidence="1">
    <location>
        <begin position="1"/>
        <end position="11"/>
    </location>
</feature>
<reference evidence="2 3" key="1">
    <citation type="journal article" date="2016" name="PLoS ONE">
        <title>Complete Genome Sequence and Comparative Genomics of a Novel Myxobacterium Myxococcus hansupus.</title>
        <authorList>
            <person name="Sharma G."/>
            <person name="Narwani T."/>
            <person name="Subramanian S."/>
        </authorList>
    </citation>
    <scope>NUCLEOTIDE SEQUENCE [LARGE SCALE GENOMIC DNA]</scope>
    <source>
        <strain evidence="3">mixupus</strain>
    </source>
</reference>
<dbReference type="Proteomes" id="UP000009026">
    <property type="component" value="Chromosome"/>
</dbReference>
<proteinExistence type="predicted"/>
<protein>
    <submittedName>
        <fullName evidence="2">Uncharacterized protein</fullName>
    </submittedName>
</protein>
<organism evidence="2 3">
    <name type="scientific">Pseudomyxococcus hansupus</name>
    <dbReference type="NCBI Taxonomy" id="1297742"/>
    <lineage>
        <taxon>Bacteria</taxon>
        <taxon>Pseudomonadati</taxon>
        <taxon>Myxococcota</taxon>
        <taxon>Myxococcia</taxon>
        <taxon>Myxococcales</taxon>
        <taxon>Cystobacterineae</taxon>
        <taxon>Myxococcaceae</taxon>
        <taxon>Pseudomyxococcus</taxon>
    </lineage>
</organism>
<gene>
    <name evidence="2" type="ORF">A176_006486</name>
</gene>
<sequence length="47" mass="5236">MARGPDPPPHPAALFHPRPQQGHLRPRSPGLVHWHHGGVPVMRRPCP</sequence>
<evidence type="ECO:0000313" key="2">
    <source>
        <dbReference type="EMBL" id="AKQ69574.1"/>
    </source>
</evidence>
<evidence type="ECO:0000256" key="1">
    <source>
        <dbReference type="SAM" id="MobiDB-lite"/>
    </source>
</evidence>